<dbReference type="EMBL" id="CAJNJQ010006149">
    <property type="protein sequence ID" value="CAE7223306.1"/>
    <property type="molecule type" value="Genomic_DNA"/>
</dbReference>
<dbReference type="InterPro" id="IPR032675">
    <property type="entry name" value="LRR_dom_sf"/>
</dbReference>
<accession>A0A8H3E7X6</accession>
<name>A0A8H3E7X6_9AGAM</name>
<dbReference type="Gene3D" id="3.80.10.10">
    <property type="entry name" value="Ribonuclease Inhibitor"/>
    <property type="match status" value="1"/>
</dbReference>
<reference evidence="1" key="1">
    <citation type="submission" date="2021-01" db="EMBL/GenBank/DDBJ databases">
        <authorList>
            <person name="Kaushik A."/>
        </authorList>
    </citation>
    <scope>NUCLEOTIDE SEQUENCE</scope>
    <source>
        <strain evidence="1">AG5</strain>
    </source>
</reference>
<protein>
    <recommendedName>
        <fullName evidence="3">F-box domain-containing protein</fullName>
    </recommendedName>
</protein>
<sequence length="539" mass="61941">MSSQIHAERAALKVFGIPELARLICGTIKQSENVSLMRTCRRLFHNILPLVWERVDKANQLVFLIPGSTRTITYDKMKHKSQVIRLPSYLDLSRFNIYAPYVKWFRPSIPYNEKYVRCESFLSCARSTELLPNLETIHLPVKYGALYESIDTDRANWVTAFLSSSLQTLELAYQESRPLDERAPWMKFDMFDNLMVAASQKCPRLRSLSILPASVECYQIHHRTIPPVFFLPISKDHSIFLLRNLTSLLVSSAILNSEALLALSALPSLEMLRIIGSQREHLVYCDGLELPAEGFPVLKHLELVPQSWTTIGNLCSVRPIVSGLHSLTIGYAPSQYKARYHSVNDIIPLLATNTSTITRLVVRHDFGEARLDPNVAQYWKRLPLISLHLEWTYPTIRTSSIICSIMSCLPLLEELTFNMDQRILDLRELRTIVEHLPCLRRIQAIISWDPVTELGESDFTPSRSQSNETLYLESEFHFPEPRQKNAEQLARYLSMLRPSAAIICQSYQKQRYCFISQGYIDLEGPKDTINAELSRLRLR</sequence>
<organism evidence="1 2">
    <name type="scientific">Rhizoctonia solani</name>
    <dbReference type="NCBI Taxonomy" id="456999"/>
    <lineage>
        <taxon>Eukaryota</taxon>
        <taxon>Fungi</taxon>
        <taxon>Dikarya</taxon>
        <taxon>Basidiomycota</taxon>
        <taxon>Agaricomycotina</taxon>
        <taxon>Agaricomycetes</taxon>
        <taxon>Cantharellales</taxon>
        <taxon>Ceratobasidiaceae</taxon>
        <taxon>Rhizoctonia</taxon>
    </lineage>
</organism>
<dbReference type="Proteomes" id="UP000663827">
    <property type="component" value="Unassembled WGS sequence"/>
</dbReference>
<proteinExistence type="predicted"/>
<dbReference type="SUPFAM" id="SSF52047">
    <property type="entry name" value="RNI-like"/>
    <property type="match status" value="1"/>
</dbReference>
<comment type="caution">
    <text evidence="1">The sequence shown here is derived from an EMBL/GenBank/DDBJ whole genome shotgun (WGS) entry which is preliminary data.</text>
</comment>
<dbReference type="AlphaFoldDB" id="A0A8H3E7X6"/>
<evidence type="ECO:0000313" key="2">
    <source>
        <dbReference type="Proteomes" id="UP000663827"/>
    </source>
</evidence>
<gene>
    <name evidence="1" type="ORF">RDB_LOCUS170045</name>
</gene>
<evidence type="ECO:0008006" key="3">
    <source>
        <dbReference type="Google" id="ProtNLM"/>
    </source>
</evidence>
<evidence type="ECO:0000313" key="1">
    <source>
        <dbReference type="EMBL" id="CAE7223306.1"/>
    </source>
</evidence>